<evidence type="ECO:0000256" key="1">
    <source>
        <dbReference type="SAM" id="MobiDB-lite"/>
    </source>
</evidence>
<reference evidence="3" key="1">
    <citation type="submission" date="2015-06" db="UniProtKB">
        <authorList>
            <consortium name="EnsemblPlants"/>
        </authorList>
    </citation>
    <scope>IDENTIFICATION</scope>
</reference>
<dbReference type="OMA" id="GQIQCNI"/>
<keyword evidence="2" id="KW-0472">Membrane</keyword>
<evidence type="ECO:0000313" key="3">
    <source>
        <dbReference type="EnsemblPlants" id="EMT05866"/>
    </source>
</evidence>
<proteinExistence type="predicted"/>
<name>M8AMX5_AEGTA</name>
<keyword evidence="2" id="KW-1133">Transmembrane helix</keyword>
<dbReference type="PANTHER" id="PTHR36480:SF10">
    <property type="entry name" value="LATE EMBRYOGENESIS ABUNDANT PROTEIN LEA-2 SUBGROUP DOMAIN-CONTAINING PROTEIN"/>
    <property type="match status" value="1"/>
</dbReference>
<feature type="compositionally biased region" description="Low complexity" evidence="1">
    <location>
        <begin position="66"/>
        <end position="75"/>
    </location>
</feature>
<feature type="region of interest" description="Disordered" evidence="1">
    <location>
        <begin position="64"/>
        <end position="85"/>
    </location>
</feature>
<feature type="transmembrane region" description="Helical" evidence="2">
    <location>
        <begin position="20"/>
        <end position="38"/>
    </location>
</feature>
<accession>M8AMX5</accession>
<protein>
    <recommendedName>
        <fullName evidence="4">Late embryogenesis abundant protein LEA-2 subgroup domain-containing protein</fullName>
    </recommendedName>
</protein>
<dbReference type="PANTHER" id="PTHR36480">
    <property type="entry name" value="OS06G0118900 PROTEIN-RELATED"/>
    <property type="match status" value="1"/>
</dbReference>
<dbReference type="EnsemblPlants" id="EMT05866">
    <property type="protein sequence ID" value="EMT05866"/>
    <property type="gene ID" value="F775_31949"/>
</dbReference>
<evidence type="ECO:0000256" key="2">
    <source>
        <dbReference type="SAM" id="Phobius"/>
    </source>
</evidence>
<dbReference type="AlphaFoldDB" id="M8AMX5"/>
<sequence>MAGDDGEHTRFPCLGWVRTSVAIVVTVLVLVLVVMAITDVGRPEKISLSSYGYVQTQQRWWNDSMTTTTGRTTTTKSRRLPAEGPEPELMPATLLTILVIVFAYNPSGRGSILCNITTISIIDMPYDDFTGMVEVHRVYSPKMPLKFSVPPQTWHRDRRSVNITEKNDNGVLSYLFAEHRQQEKFRVMVQVNTTYKAQHSAASVNVSHYCWPVFFVYLSPYVDGDQIPCKTSQEMGYSFSWQPLPDGADG</sequence>
<evidence type="ECO:0008006" key="4">
    <source>
        <dbReference type="Google" id="ProtNLM"/>
    </source>
</evidence>
<organism evidence="3">
    <name type="scientific">Aegilops tauschii</name>
    <name type="common">Tausch's goatgrass</name>
    <name type="synonym">Aegilops squarrosa</name>
    <dbReference type="NCBI Taxonomy" id="37682"/>
    <lineage>
        <taxon>Eukaryota</taxon>
        <taxon>Viridiplantae</taxon>
        <taxon>Streptophyta</taxon>
        <taxon>Embryophyta</taxon>
        <taxon>Tracheophyta</taxon>
        <taxon>Spermatophyta</taxon>
        <taxon>Magnoliopsida</taxon>
        <taxon>Liliopsida</taxon>
        <taxon>Poales</taxon>
        <taxon>Poaceae</taxon>
        <taxon>BOP clade</taxon>
        <taxon>Pooideae</taxon>
        <taxon>Triticodae</taxon>
        <taxon>Triticeae</taxon>
        <taxon>Triticinae</taxon>
        <taxon>Aegilops</taxon>
    </lineage>
</organism>
<keyword evidence="2" id="KW-0812">Transmembrane</keyword>